<gene>
    <name evidence="1" type="ORF">OE749_11775</name>
</gene>
<dbReference type="Proteomes" id="UP001652504">
    <property type="component" value="Unassembled WGS sequence"/>
</dbReference>
<dbReference type="RefSeq" id="WP_263712656.1">
    <property type="nucleotide sequence ID" value="NZ_JAOWKX010000005.1"/>
</dbReference>
<evidence type="ECO:0000313" key="1">
    <source>
        <dbReference type="EMBL" id="MCV2885373.1"/>
    </source>
</evidence>
<evidence type="ECO:0000313" key="2">
    <source>
        <dbReference type="Proteomes" id="UP001652504"/>
    </source>
</evidence>
<name>A0ABT3A9R7_9ALTE</name>
<sequence length="255" mass="28917">MCILFLAIEQHPDYPLIVAANRDEFYARPTEPSQFWRAQPELLAGKDREAGGTWMGMSKTGKFSALTNFRDPRLVKSNMTSRGYLTLDYLTKPNKDDDYLELLKQTRGEYNGYNLLFGNWRNLQVYNNITNEAVHLSAGVHSISNGDIHSQWPKMQSGINDLKRACMSSTPLNHTSLFNLLKNGQVASDTHLPDTGVPFELEKALSSIFIQLENYGTRSSTLLTIDKNETVLWLERTFDKNGQCALQKNVSFSLK</sequence>
<protein>
    <submittedName>
        <fullName evidence="1">NRDE family protein</fullName>
    </submittedName>
</protein>
<dbReference type="Pfam" id="PF05742">
    <property type="entry name" value="TANGO2"/>
    <property type="match status" value="1"/>
</dbReference>
<dbReference type="PANTHER" id="PTHR17985:SF8">
    <property type="entry name" value="TRANSPORT AND GOLGI ORGANIZATION PROTEIN 2 HOMOLOG"/>
    <property type="match status" value="1"/>
</dbReference>
<accession>A0ABT3A9R7</accession>
<dbReference type="InterPro" id="IPR008551">
    <property type="entry name" value="TANGO2"/>
</dbReference>
<comment type="caution">
    <text evidence="1">The sequence shown here is derived from an EMBL/GenBank/DDBJ whole genome shotgun (WGS) entry which is preliminary data.</text>
</comment>
<proteinExistence type="predicted"/>
<keyword evidence="2" id="KW-1185">Reference proteome</keyword>
<dbReference type="EMBL" id="JAOWKX010000005">
    <property type="protein sequence ID" value="MCV2885373.1"/>
    <property type="molecule type" value="Genomic_DNA"/>
</dbReference>
<dbReference type="PANTHER" id="PTHR17985">
    <property type="entry name" value="SER/THR-RICH PROTEIN T10 IN DGCR REGION"/>
    <property type="match status" value="1"/>
</dbReference>
<reference evidence="1 2" key="1">
    <citation type="submission" date="2022-10" db="EMBL/GenBank/DDBJ databases">
        <title>Aestuariibacter sp. AA17 isolated from Montipora capitata coral fragment.</title>
        <authorList>
            <person name="Emsley S.A."/>
            <person name="Pfannmuller K.M."/>
            <person name="Loughran R.M."/>
            <person name="Shlafstein M."/>
            <person name="Papke E."/>
            <person name="Saw J.H."/>
            <person name="Ushijima B."/>
            <person name="Videau P."/>
        </authorList>
    </citation>
    <scope>NUCLEOTIDE SEQUENCE [LARGE SCALE GENOMIC DNA]</scope>
    <source>
        <strain evidence="1 2">AA17</strain>
    </source>
</reference>
<organism evidence="1 2">
    <name type="scientific">Fluctibacter corallii</name>
    <dbReference type="NCBI Taxonomy" id="2984329"/>
    <lineage>
        <taxon>Bacteria</taxon>
        <taxon>Pseudomonadati</taxon>
        <taxon>Pseudomonadota</taxon>
        <taxon>Gammaproteobacteria</taxon>
        <taxon>Alteromonadales</taxon>
        <taxon>Alteromonadaceae</taxon>
        <taxon>Fluctibacter</taxon>
    </lineage>
</organism>